<feature type="transmembrane region" description="Helical" evidence="1">
    <location>
        <begin position="327"/>
        <end position="345"/>
    </location>
</feature>
<dbReference type="eggNOG" id="COG3180">
    <property type="taxonomic scope" value="Bacteria"/>
</dbReference>
<dbReference type="PANTHER" id="PTHR38457">
    <property type="entry name" value="REGULATOR ABRB-RELATED"/>
    <property type="match status" value="1"/>
</dbReference>
<dbReference type="RefSeq" id="WP_003466045.1">
    <property type="nucleotide sequence ID" value="NZ_APML01000019.1"/>
</dbReference>
<evidence type="ECO:0000256" key="1">
    <source>
        <dbReference type="SAM" id="Phobius"/>
    </source>
</evidence>
<keyword evidence="1" id="KW-0812">Transmembrane</keyword>
<keyword evidence="1" id="KW-1133">Transmembrane helix</keyword>
<organism evidence="2 3">
    <name type="scientific">Gracilibacillus halophilus YIM-C55.5</name>
    <dbReference type="NCBI Taxonomy" id="1308866"/>
    <lineage>
        <taxon>Bacteria</taxon>
        <taxon>Bacillati</taxon>
        <taxon>Bacillota</taxon>
        <taxon>Bacilli</taxon>
        <taxon>Bacillales</taxon>
        <taxon>Bacillaceae</taxon>
        <taxon>Gracilibacillus</taxon>
    </lineage>
</organism>
<feature type="transmembrane region" description="Helical" evidence="1">
    <location>
        <begin position="266"/>
        <end position="288"/>
    </location>
</feature>
<feature type="transmembrane region" description="Helical" evidence="1">
    <location>
        <begin position="83"/>
        <end position="105"/>
    </location>
</feature>
<gene>
    <name evidence="2" type="ORF">J416_04693</name>
</gene>
<dbReference type="PATRIC" id="fig|1308866.3.peg.947"/>
<dbReference type="Pfam" id="PF05145">
    <property type="entry name" value="AbrB"/>
    <property type="match status" value="1"/>
</dbReference>
<dbReference type="OrthoDB" id="5460360at2"/>
<feature type="transmembrane region" description="Helical" evidence="1">
    <location>
        <begin position="20"/>
        <end position="42"/>
    </location>
</feature>
<dbReference type="Proteomes" id="UP000012283">
    <property type="component" value="Unassembled WGS sequence"/>
</dbReference>
<evidence type="ECO:0008006" key="4">
    <source>
        <dbReference type="Google" id="ProtNLM"/>
    </source>
</evidence>
<reference evidence="2 3" key="1">
    <citation type="submission" date="2013-03" db="EMBL/GenBank/DDBJ databases">
        <title>Draft genome sequence of Gracibacillus halophilus YIM-C55.5, a moderately halophilic and thermophilic organism from the Xiaochaidamu salt lake.</title>
        <authorList>
            <person name="Sugumar T."/>
            <person name="Polireddy D.R."/>
            <person name="Antony A."/>
            <person name="Madhava Y.R."/>
            <person name="Sivakumar N."/>
        </authorList>
    </citation>
    <scope>NUCLEOTIDE SEQUENCE [LARGE SCALE GENOMIC DNA]</scope>
    <source>
        <strain evidence="2 3">YIM-C55.5</strain>
    </source>
</reference>
<dbReference type="PANTHER" id="PTHR38457:SF1">
    <property type="entry name" value="REGULATOR ABRB-RELATED"/>
    <property type="match status" value="1"/>
</dbReference>
<dbReference type="PIRSF" id="PIRSF038991">
    <property type="entry name" value="Protein_AbrB"/>
    <property type="match status" value="1"/>
</dbReference>
<evidence type="ECO:0000313" key="3">
    <source>
        <dbReference type="Proteomes" id="UP000012283"/>
    </source>
</evidence>
<sequence>MKNQLFSYMYIYSISLVGTSLFLLLHIPLPWILGPLVAIFVLKQIHQQQFLMHPMLRNISFTITGIQIGATFTATTIDKVVPYFLPFTLLTCVIIGVCIASGYAIAKWTDIHLPTSLLGSIPGGLSVMVAMSDSTNANTGLVAIFHTIRLMAVLFIVPLIASQFFLQEGSQETASQIDVIHNSHPAWWTVGFYVIFFIIAYIFRFKVPAAFVIIPMFFVAASQLLEFPLISLHESIFHFAQMTIGMHLGLSILISDLKKAGKYTFIYLGLSCFLIFFSVILGILFAHYSTLDVATAMLSLAPGGLIEMALTANEVNGDPSIVGSLQLIRMLFIILILPIGLKPFIKTY</sequence>
<proteinExistence type="predicted"/>
<feature type="transmembrane region" description="Helical" evidence="1">
    <location>
        <begin position="210"/>
        <end position="230"/>
    </location>
</feature>
<keyword evidence="1" id="KW-0472">Membrane</keyword>
<dbReference type="InterPro" id="IPR007820">
    <property type="entry name" value="AbrB_fam"/>
</dbReference>
<dbReference type="NCBIfam" id="TIGR03082">
    <property type="entry name" value="Gneg_AbrB_dup"/>
    <property type="match status" value="2"/>
</dbReference>
<dbReference type="AlphaFoldDB" id="N4WM84"/>
<dbReference type="EMBL" id="APML01000019">
    <property type="protein sequence ID" value="ENH97287.1"/>
    <property type="molecule type" value="Genomic_DNA"/>
</dbReference>
<keyword evidence="3" id="KW-1185">Reference proteome</keyword>
<comment type="caution">
    <text evidence="2">The sequence shown here is derived from an EMBL/GenBank/DDBJ whole genome shotgun (WGS) entry which is preliminary data.</text>
</comment>
<feature type="transmembrane region" description="Helical" evidence="1">
    <location>
        <begin position="143"/>
        <end position="166"/>
    </location>
</feature>
<accession>N4WM84</accession>
<dbReference type="GO" id="GO:0010468">
    <property type="term" value="P:regulation of gene expression"/>
    <property type="evidence" value="ECO:0007669"/>
    <property type="project" value="InterPro"/>
</dbReference>
<feature type="transmembrane region" description="Helical" evidence="1">
    <location>
        <begin position="186"/>
        <end position="203"/>
    </location>
</feature>
<name>N4WM84_9BACI</name>
<evidence type="ECO:0000313" key="2">
    <source>
        <dbReference type="EMBL" id="ENH97287.1"/>
    </source>
</evidence>
<protein>
    <recommendedName>
        <fullName evidence="4">AbrB family transcriptional regulator</fullName>
    </recommendedName>
</protein>
<feature type="transmembrane region" description="Helical" evidence="1">
    <location>
        <begin position="236"/>
        <end position="254"/>
    </location>
</feature>
<dbReference type="InterPro" id="IPR017516">
    <property type="entry name" value="AbrB_dup"/>
</dbReference>
<dbReference type="GO" id="GO:0016020">
    <property type="term" value="C:membrane"/>
    <property type="evidence" value="ECO:0007669"/>
    <property type="project" value="InterPro"/>
</dbReference>
<dbReference type="STRING" id="1308866.J416_04693"/>